<protein>
    <recommendedName>
        <fullName evidence="4">DUF680 domain-containing protein</fullName>
    </recommendedName>
</protein>
<evidence type="ECO:0000313" key="3">
    <source>
        <dbReference type="Proteomes" id="UP001152178"/>
    </source>
</evidence>
<dbReference type="Proteomes" id="UP001152178">
    <property type="component" value="Unassembled WGS sequence"/>
</dbReference>
<name>A0ABT4R403_9HYPH</name>
<evidence type="ECO:0000313" key="2">
    <source>
        <dbReference type="EMBL" id="MCZ8548479.1"/>
    </source>
</evidence>
<feature type="chain" id="PRO_5047216050" description="DUF680 domain-containing protein" evidence="1">
    <location>
        <begin position="21"/>
        <end position="76"/>
    </location>
</feature>
<proteinExistence type="predicted"/>
<keyword evidence="1" id="KW-0732">Signal</keyword>
<dbReference type="EMBL" id="JAPFQA010000028">
    <property type="protein sequence ID" value="MCZ8548479.1"/>
    <property type="molecule type" value="Genomic_DNA"/>
</dbReference>
<sequence>MRMAIFCAAIVFAATGVAIAKEKKVAISDAAALCSSKHSAKKPVPELDCSLTGTATPPAKPRLGYNDSDPWLVLGF</sequence>
<organism evidence="2 3">
    <name type="scientific">Mesorhizobium qingshengii</name>
    <dbReference type="NCBI Taxonomy" id="1165689"/>
    <lineage>
        <taxon>Bacteria</taxon>
        <taxon>Pseudomonadati</taxon>
        <taxon>Pseudomonadota</taxon>
        <taxon>Alphaproteobacteria</taxon>
        <taxon>Hyphomicrobiales</taxon>
        <taxon>Phyllobacteriaceae</taxon>
        <taxon>Mesorhizobium</taxon>
    </lineage>
</organism>
<comment type="caution">
    <text evidence="2">The sequence shown here is derived from an EMBL/GenBank/DDBJ whole genome shotgun (WGS) entry which is preliminary data.</text>
</comment>
<reference evidence="2" key="1">
    <citation type="submission" date="2022-11" db="EMBL/GenBank/DDBJ databases">
        <authorList>
            <person name="Coimbra C."/>
        </authorList>
    </citation>
    <scope>NUCLEOTIDE SEQUENCE</scope>
    <source>
        <strain evidence="2">Jales19</strain>
    </source>
</reference>
<accession>A0ABT4R403</accession>
<dbReference type="RefSeq" id="WP_269908724.1">
    <property type="nucleotide sequence ID" value="NZ_JAPFQA010000028.1"/>
</dbReference>
<gene>
    <name evidence="2" type="ORF">OOJ09_30300</name>
</gene>
<feature type="signal peptide" evidence="1">
    <location>
        <begin position="1"/>
        <end position="20"/>
    </location>
</feature>
<keyword evidence="3" id="KW-1185">Reference proteome</keyword>
<evidence type="ECO:0008006" key="4">
    <source>
        <dbReference type="Google" id="ProtNLM"/>
    </source>
</evidence>
<evidence type="ECO:0000256" key="1">
    <source>
        <dbReference type="SAM" id="SignalP"/>
    </source>
</evidence>